<organism evidence="2 3">
    <name type="scientific">Colletotrichum navitas</name>
    <dbReference type="NCBI Taxonomy" id="681940"/>
    <lineage>
        <taxon>Eukaryota</taxon>
        <taxon>Fungi</taxon>
        <taxon>Dikarya</taxon>
        <taxon>Ascomycota</taxon>
        <taxon>Pezizomycotina</taxon>
        <taxon>Sordariomycetes</taxon>
        <taxon>Hypocreomycetidae</taxon>
        <taxon>Glomerellales</taxon>
        <taxon>Glomerellaceae</taxon>
        <taxon>Colletotrichum</taxon>
        <taxon>Colletotrichum graminicola species complex</taxon>
    </lineage>
</organism>
<evidence type="ECO:0000313" key="2">
    <source>
        <dbReference type="EMBL" id="KAK1599510.1"/>
    </source>
</evidence>
<proteinExistence type="predicted"/>
<evidence type="ECO:0000313" key="3">
    <source>
        <dbReference type="Proteomes" id="UP001230504"/>
    </source>
</evidence>
<keyword evidence="1" id="KW-0732">Signal</keyword>
<evidence type="ECO:0000256" key="1">
    <source>
        <dbReference type="SAM" id="SignalP"/>
    </source>
</evidence>
<sequence>MGCGVRCWWRWLVACFRAGKKLRAGVLAPLFSSPSSVGYVQYGVVDAKYDACPSLYRYLSRLFYPSPPGRAGGGRTVRMLVFHSR</sequence>
<gene>
    <name evidence="2" type="ORF">LY79DRAFT_535302</name>
</gene>
<keyword evidence="3" id="KW-1185">Reference proteome</keyword>
<feature type="signal peptide" evidence="1">
    <location>
        <begin position="1"/>
        <end position="24"/>
    </location>
</feature>
<dbReference type="AlphaFoldDB" id="A0AAD8VCG2"/>
<dbReference type="GeneID" id="85440742"/>
<reference evidence="2" key="1">
    <citation type="submission" date="2021-06" db="EMBL/GenBank/DDBJ databases">
        <title>Comparative genomics, transcriptomics and evolutionary studies reveal genomic signatures of adaptation to plant cell wall in hemibiotrophic fungi.</title>
        <authorList>
            <consortium name="DOE Joint Genome Institute"/>
            <person name="Baroncelli R."/>
            <person name="Diaz J.F."/>
            <person name="Benocci T."/>
            <person name="Peng M."/>
            <person name="Battaglia E."/>
            <person name="Haridas S."/>
            <person name="Andreopoulos W."/>
            <person name="Labutti K."/>
            <person name="Pangilinan J."/>
            <person name="Floch G.L."/>
            <person name="Makela M.R."/>
            <person name="Henrissat B."/>
            <person name="Grigoriev I.V."/>
            <person name="Crouch J.A."/>
            <person name="De Vries R.P."/>
            <person name="Sukno S.A."/>
            <person name="Thon M.R."/>
        </authorList>
    </citation>
    <scope>NUCLEOTIDE SEQUENCE</scope>
    <source>
        <strain evidence="2">CBS 125086</strain>
    </source>
</reference>
<evidence type="ECO:0008006" key="4">
    <source>
        <dbReference type="Google" id="ProtNLM"/>
    </source>
</evidence>
<dbReference type="Proteomes" id="UP001230504">
    <property type="component" value="Unassembled WGS sequence"/>
</dbReference>
<dbReference type="EMBL" id="JAHLJV010000002">
    <property type="protein sequence ID" value="KAK1599510.1"/>
    <property type="molecule type" value="Genomic_DNA"/>
</dbReference>
<protein>
    <recommendedName>
        <fullName evidence="4">Secreted protein</fullName>
    </recommendedName>
</protein>
<accession>A0AAD8VCG2</accession>
<comment type="caution">
    <text evidence="2">The sequence shown here is derived from an EMBL/GenBank/DDBJ whole genome shotgun (WGS) entry which is preliminary data.</text>
</comment>
<feature type="chain" id="PRO_5042231659" description="Secreted protein" evidence="1">
    <location>
        <begin position="25"/>
        <end position="85"/>
    </location>
</feature>
<dbReference type="RefSeq" id="XP_060420099.1">
    <property type="nucleotide sequence ID" value="XM_060556502.1"/>
</dbReference>
<name>A0AAD8VCG2_9PEZI</name>